<comment type="caution">
    <text evidence="1">The sequence shown here is derived from an EMBL/GenBank/DDBJ whole genome shotgun (WGS) entry which is preliminary data.</text>
</comment>
<gene>
    <name evidence="1" type="primary">MSH3</name>
    <name evidence="1" type="ORF">CR513_02061</name>
</gene>
<protein>
    <submittedName>
        <fullName evidence="1">DNA mismatch repair protein MSH3</fullName>
    </submittedName>
</protein>
<dbReference type="STRING" id="157652.A0A371IDJ8"/>
<feature type="non-terminal residue" evidence="1">
    <location>
        <position position="1"/>
    </location>
</feature>
<evidence type="ECO:0000313" key="2">
    <source>
        <dbReference type="Proteomes" id="UP000257109"/>
    </source>
</evidence>
<dbReference type="OrthoDB" id="1712679at2759"/>
<dbReference type="Proteomes" id="UP000257109">
    <property type="component" value="Unassembled WGS sequence"/>
</dbReference>
<keyword evidence="2" id="KW-1185">Reference proteome</keyword>
<dbReference type="AlphaFoldDB" id="A0A371IDJ8"/>
<accession>A0A371IDJ8</accession>
<proteinExistence type="predicted"/>
<evidence type="ECO:0000313" key="1">
    <source>
        <dbReference type="EMBL" id="RDY13074.1"/>
    </source>
</evidence>
<dbReference type="EMBL" id="QJKJ01000348">
    <property type="protein sequence ID" value="RDY13074.1"/>
    <property type="molecule type" value="Genomic_DNA"/>
</dbReference>
<name>A0A371IDJ8_MUCPR</name>
<organism evidence="1 2">
    <name type="scientific">Mucuna pruriens</name>
    <name type="common">Velvet bean</name>
    <name type="synonym">Dolichos pruriens</name>
    <dbReference type="NCBI Taxonomy" id="157652"/>
    <lineage>
        <taxon>Eukaryota</taxon>
        <taxon>Viridiplantae</taxon>
        <taxon>Streptophyta</taxon>
        <taxon>Embryophyta</taxon>
        <taxon>Tracheophyta</taxon>
        <taxon>Spermatophyta</taxon>
        <taxon>Magnoliopsida</taxon>
        <taxon>eudicotyledons</taxon>
        <taxon>Gunneridae</taxon>
        <taxon>Pentapetalae</taxon>
        <taxon>rosids</taxon>
        <taxon>fabids</taxon>
        <taxon>Fabales</taxon>
        <taxon>Fabaceae</taxon>
        <taxon>Papilionoideae</taxon>
        <taxon>50 kb inversion clade</taxon>
        <taxon>NPAAA clade</taxon>
        <taxon>indigoferoid/millettioid clade</taxon>
        <taxon>Phaseoleae</taxon>
        <taxon>Mucuna</taxon>
    </lineage>
</organism>
<sequence>MIIESGPEKPRSRPPKRMRVWSNGSEPILCNCVISTSFSFTEVEGRKPTVSNQGDDLVVQALALTIRHLMEFGFERIMCSGASLRPVPEMTLSANTFQQREFLLTMNASWDLVIVRKILDEPRKILT</sequence>
<reference evidence="1" key="1">
    <citation type="submission" date="2018-05" db="EMBL/GenBank/DDBJ databases">
        <title>Draft genome of Mucuna pruriens seed.</title>
        <authorList>
            <person name="Nnadi N.E."/>
            <person name="Vos R."/>
            <person name="Hasami M.H."/>
            <person name="Devisetty U.K."/>
            <person name="Aguiy J.C."/>
        </authorList>
    </citation>
    <scope>NUCLEOTIDE SEQUENCE [LARGE SCALE GENOMIC DNA]</scope>
    <source>
        <strain evidence="1">JCA_2017</strain>
    </source>
</reference>